<dbReference type="PANTHER" id="PTHR32268:SF11">
    <property type="entry name" value="HOMOSERINE O-ACETYLTRANSFERASE"/>
    <property type="match status" value="1"/>
</dbReference>
<evidence type="ECO:0000259" key="3">
    <source>
        <dbReference type="Pfam" id="PF00561"/>
    </source>
</evidence>
<protein>
    <submittedName>
        <fullName evidence="4">Homoserine O-acetyltransferase</fullName>
        <ecNumber evidence="4">2.3.1.31</ecNumber>
    </submittedName>
</protein>
<dbReference type="InterPro" id="IPR008220">
    <property type="entry name" value="HAT_MetX-like"/>
</dbReference>
<dbReference type="InterPro" id="IPR000073">
    <property type="entry name" value="AB_hydrolase_1"/>
</dbReference>
<dbReference type="PANTHER" id="PTHR32268">
    <property type="entry name" value="HOMOSERINE O-ACETYLTRANSFERASE"/>
    <property type="match status" value="1"/>
</dbReference>
<reference evidence="4 5" key="1">
    <citation type="submission" date="2020-08" db="EMBL/GenBank/DDBJ databases">
        <title>Genomic Encyclopedia of Type Strains, Phase IV (KMG-IV): sequencing the most valuable type-strain genomes for metagenomic binning, comparative biology and taxonomic classification.</title>
        <authorList>
            <person name="Goeker M."/>
        </authorList>
    </citation>
    <scope>NUCLEOTIDE SEQUENCE [LARGE SCALE GENOMIC DNA]</scope>
    <source>
        <strain evidence="4 5">DSM 29568</strain>
    </source>
</reference>
<evidence type="ECO:0000256" key="2">
    <source>
        <dbReference type="PIRSR" id="PIRSR000443-1"/>
    </source>
</evidence>
<evidence type="ECO:0000256" key="1">
    <source>
        <dbReference type="ARBA" id="ARBA00022679"/>
    </source>
</evidence>
<keyword evidence="1 4" id="KW-0808">Transferase</keyword>
<evidence type="ECO:0000313" key="4">
    <source>
        <dbReference type="EMBL" id="MBB4120013.1"/>
    </source>
</evidence>
<accession>A0A840EU21</accession>
<keyword evidence="4" id="KW-0012">Acyltransferase</keyword>
<dbReference type="AlphaFoldDB" id="A0A840EU21"/>
<dbReference type="SUPFAM" id="SSF53474">
    <property type="entry name" value="alpha/beta-Hydrolases"/>
    <property type="match status" value="1"/>
</dbReference>
<evidence type="ECO:0000313" key="5">
    <source>
        <dbReference type="Proteomes" id="UP000553034"/>
    </source>
</evidence>
<proteinExistence type="predicted"/>
<keyword evidence="5" id="KW-1185">Reference proteome</keyword>
<name>A0A840EU21_9FLAO</name>
<dbReference type="RefSeq" id="WP_183478348.1">
    <property type="nucleotide sequence ID" value="NZ_JACIFO010000015.1"/>
</dbReference>
<feature type="active site" evidence="2">
    <location>
        <position position="263"/>
    </location>
</feature>
<dbReference type="Gene3D" id="3.40.50.1820">
    <property type="entry name" value="alpha/beta hydrolase"/>
    <property type="match status" value="1"/>
</dbReference>
<dbReference type="Pfam" id="PF00561">
    <property type="entry name" value="Abhydrolase_1"/>
    <property type="match status" value="1"/>
</dbReference>
<feature type="domain" description="AB hydrolase-1" evidence="3">
    <location>
        <begin position="36"/>
        <end position="228"/>
    </location>
</feature>
<feature type="active site" evidence="2">
    <location>
        <position position="296"/>
    </location>
</feature>
<comment type="caution">
    <text evidence="4">The sequence shown here is derived from an EMBL/GenBank/DDBJ whole genome shotgun (WGS) entry which is preliminary data.</text>
</comment>
<dbReference type="EMBL" id="JACIFO010000015">
    <property type="protein sequence ID" value="MBB4120013.1"/>
    <property type="molecule type" value="Genomic_DNA"/>
</dbReference>
<dbReference type="EC" id="2.3.1.31" evidence="4"/>
<dbReference type="PIRSF" id="PIRSF000443">
    <property type="entry name" value="Homoser_Ac_trans"/>
    <property type="match status" value="1"/>
</dbReference>
<dbReference type="GO" id="GO:0009086">
    <property type="term" value="P:methionine biosynthetic process"/>
    <property type="evidence" value="ECO:0007669"/>
    <property type="project" value="TreeGrafter"/>
</dbReference>
<sequence>MESILLKQYKTQKGEGLDLLVYYQVVGLPIGEAPIILVNHPLTANATLIGDGGWWNAIVGENNVLDTTRYTIISINIPGNGSGEGNLLENHTALTIYDVAKVFLLTLDNLGVKKLHTIIGASIGGAISWQMATLAPTLAEQVIPIATDYKTTDWLQAICTIQASILKNAVAPLEQARQHAMLCYRTPTSLNRKFKLQKSDGEFNVNAWLTYHGNALAKRYALQAYKTLNYLLSSIDIAQADGSFLKHISKIESTIHIITIPTDGLFLAEENWDTYVQLKPYKENLFIHEIKSIHGHDAFLIEQQQLANILNSIFKKSIINENNKYSSVRHR</sequence>
<gene>
    <name evidence="4" type="ORF">GGR32_002325</name>
</gene>
<feature type="active site" description="Nucleophile" evidence="2">
    <location>
        <position position="122"/>
    </location>
</feature>
<dbReference type="Proteomes" id="UP000553034">
    <property type="component" value="Unassembled WGS sequence"/>
</dbReference>
<dbReference type="GO" id="GO:0004414">
    <property type="term" value="F:homoserine O-acetyltransferase activity"/>
    <property type="evidence" value="ECO:0007669"/>
    <property type="project" value="UniProtKB-EC"/>
</dbReference>
<dbReference type="InterPro" id="IPR029058">
    <property type="entry name" value="AB_hydrolase_fold"/>
</dbReference>
<dbReference type="GO" id="GO:0009092">
    <property type="term" value="P:homoserine metabolic process"/>
    <property type="evidence" value="ECO:0007669"/>
    <property type="project" value="TreeGrafter"/>
</dbReference>
<organism evidence="4 5">
    <name type="scientific">Mesonia hippocampi</name>
    <dbReference type="NCBI Taxonomy" id="1628250"/>
    <lineage>
        <taxon>Bacteria</taxon>
        <taxon>Pseudomonadati</taxon>
        <taxon>Bacteroidota</taxon>
        <taxon>Flavobacteriia</taxon>
        <taxon>Flavobacteriales</taxon>
        <taxon>Flavobacteriaceae</taxon>
        <taxon>Mesonia</taxon>
    </lineage>
</organism>